<proteinExistence type="predicted"/>
<gene>
    <name evidence="1" type="primary">Acey_s0049.g1779</name>
    <name evidence="1" type="ORF">Y032_0049g1779</name>
</gene>
<evidence type="ECO:0000313" key="2">
    <source>
        <dbReference type="Proteomes" id="UP000024635"/>
    </source>
</evidence>
<dbReference type="AlphaFoldDB" id="A0A016UA29"/>
<name>A0A016UA29_9BILA</name>
<protein>
    <submittedName>
        <fullName evidence="1">Uncharacterized protein</fullName>
    </submittedName>
</protein>
<comment type="caution">
    <text evidence="1">The sequence shown here is derived from an EMBL/GenBank/DDBJ whole genome shotgun (WGS) entry which is preliminary data.</text>
</comment>
<evidence type="ECO:0000313" key="1">
    <source>
        <dbReference type="EMBL" id="EYC11801.1"/>
    </source>
</evidence>
<keyword evidence="2" id="KW-1185">Reference proteome</keyword>
<dbReference type="Proteomes" id="UP000024635">
    <property type="component" value="Unassembled WGS sequence"/>
</dbReference>
<dbReference type="EMBL" id="JARK01001385">
    <property type="protein sequence ID" value="EYC11801.1"/>
    <property type="molecule type" value="Genomic_DNA"/>
</dbReference>
<organism evidence="1 2">
    <name type="scientific">Ancylostoma ceylanicum</name>
    <dbReference type="NCBI Taxonomy" id="53326"/>
    <lineage>
        <taxon>Eukaryota</taxon>
        <taxon>Metazoa</taxon>
        <taxon>Ecdysozoa</taxon>
        <taxon>Nematoda</taxon>
        <taxon>Chromadorea</taxon>
        <taxon>Rhabditida</taxon>
        <taxon>Rhabditina</taxon>
        <taxon>Rhabditomorpha</taxon>
        <taxon>Strongyloidea</taxon>
        <taxon>Ancylostomatidae</taxon>
        <taxon>Ancylostomatinae</taxon>
        <taxon>Ancylostoma</taxon>
    </lineage>
</organism>
<sequence length="69" mass="7952">MLISETKTRVQVFMNFPCYEFFLADVDSRALDHAAVKAFHEKIVTASEVMLRCYGETRRTHGELVDIVD</sequence>
<reference evidence="2" key="1">
    <citation type="journal article" date="2015" name="Nat. Genet.">
        <title>The genome and transcriptome of the zoonotic hookworm Ancylostoma ceylanicum identify infection-specific gene families.</title>
        <authorList>
            <person name="Schwarz E.M."/>
            <person name="Hu Y."/>
            <person name="Antoshechkin I."/>
            <person name="Miller M.M."/>
            <person name="Sternberg P.W."/>
            <person name="Aroian R.V."/>
        </authorList>
    </citation>
    <scope>NUCLEOTIDE SEQUENCE</scope>
    <source>
        <strain evidence="2">HY135</strain>
    </source>
</reference>
<accession>A0A016UA29</accession>